<dbReference type="Proteomes" id="UP000749471">
    <property type="component" value="Unassembled WGS sequence"/>
</dbReference>
<protein>
    <submittedName>
        <fullName evidence="1">DUF3788 domain-containing protein</fullName>
    </submittedName>
</protein>
<name>A0ABS6E360_9FIRM</name>
<evidence type="ECO:0000313" key="2">
    <source>
        <dbReference type="Proteomes" id="UP000749471"/>
    </source>
</evidence>
<proteinExistence type="predicted"/>
<organism evidence="1 2">
    <name type="scientific">Tissierella simiarum</name>
    <dbReference type="NCBI Taxonomy" id="2841534"/>
    <lineage>
        <taxon>Bacteria</taxon>
        <taxon>Bacillati</taxon>
        <taxon>Bacillota</taxon>
        <taxon>Tissierellia</taxon>
        <taxon>Tissierellales</taxon>
        <taxon>Tissierellaceae</taxon>
        <taxon>Tissierella</taxon>
    </lineage>
</organism>
<keyword evidence="2" id="KW-1185">Reference proteome</keyword>
<comment type="caution">
    <text evidence="1">The sequence shown here is derived from an EMBL/GenBank/DDBJ whole genome shotgun (WGS) entry which is preliminary data.</text>
</comment>
<evidence type="ECO:0000313" key="1">
    <source>
        <dbReference type="EMBL" id="MBU5437339.1"/>
    </source>
</evidence>
<reference evidence="1 2" key="1">
    <citation type="submission" date="2021-06" db="EMBL/GenBank/DDBJ databases">
        <authorList>
            <person name="Sun Q."/>
            <person name="Li D."/>
        </authorList>
    </citation>
    <scope>NUCLEOTIDE SEQUENCE [LARGE SCALE GENOMIC DNA]</scope>
    <source>
        <strain evidence="1 2">MSJ-40</strain>
    </source>
</reference>
<dbReference type="InterPro" id="IPR024265">
    <property type="entry name" value="DUF3788"/>
</dbReference>
<dbReference type="EMBL" id="JAHLPM010000003">
    <property type="protein sequence ID" value="MBU5437339.1"/>
    <property type="molecule type" value="Genomic_DNA"/>
</dbReference>
<accession>A0ABS6E360</accession>
<sequence>MSISIIMDRAHLPSMEEMSTYIEGDAEEMWHEMIAYIEDNFKVKPNIVYSACSGKPGWNVKYKKSGKALCTLYPEKGFFIVLVVLGQDNRIIFDMDRSNYSKYVLEIYDKSAIFNGTKWLMINVTDRKILEDVKRLIQTKVQKNISNEKICR</sequence>
<dbReference type="RefSeq" id="WP_216517352.1">
    <property type="nucleotide sequence ID" value="NZ_JAHLPM010000003.1"/>
</dbReference>
<dbReference type="Pfam" id="PF12663">
    <property type="entry name" value="DUF3788"/>
    <property type="match status" value="1"/>
</dbReference>
<gene>
    <name evidence="1" type="ORF">KQI42_04920</name>
</gene>